<keyword evidence="4 5" id="KW-0472">Membrane</keyword>
<dbReference type="InterPro" id="IPR044880">
    <property type="entry name" value="NCX_ion-bd_dom_sf"/>
</dbReference>
<comment type="caution">
    <text evidence="7">The sequence shown here is derived from an EMBL/GenBank/DDBJ whole genome shotgun (WGS) entry which is preliminary data.</text>
</comment>
<evidence type="ECO:0000256" key="4">
    <source>
        <dbReference type="ARBA" id="ARBA00023136"/>
    </source>
</evidence>
<feature type="transmembrane region" description="Helical" evidence="5">
    <location>
        <begin position="31"/>
        <end position="54"/>
    </location>
</feature>
<keyword evidence="2 5" id="KW-0812">Transmembrane</keyword>
<evidence type="ECO:0000256" key="2">
    <source>
        <dbReference type="ARBA" id="ARBA00022692"/>
    </source>
</evidence>
<proteinExistence type="predicted"/>
<dbReference type="Pfam" id="PF01699">
    <property type="entry name" value="Na_Ca_ex"/>
    <property type="match status" value="1"/>
</dbReference>
<name>A0ABY2ISQ8_9MICO</name>
<organism evidence="7 8">
    <name type="scientific">Cryobacterium glucosi</name>
    <dbReference type="NCBI Taxonomy" id="1259175"/>
    <lineage>
        <taxon>Bacteria</taxon>
        <taxon>Bacillati</taxon>
        <taxon>Actinomycetota</taxon>
        <taxon>Actinomycetes</taxon>
        <taxon>Micrococcales</taxon>
        <taxon>Microbacteriaceae</taxon>
        <taxon>Cryobacterium</taxon>
    </lineage>
</organism>
<evidence type="ECO:0000313" key="7">
    <source>
        <dbReference type="EMBL" id="TFC23016.1"/>
    </source>
</evidence>
<sequence length="100" mass="9855">MSTGRAGAIFAVSALATLVAGVVLELSGDAAANQLGVSGIIFGATILALATSLPELSTGLQSIKQGDDNVAMSDIFGGNAFLPVLCLFLVGIAGLFTIAS</sequence>
<evidence type="ECO:0000313" key="8">
    <source>
        <dbReference type="Proteomes" id="UP000297604"/>
    </source>
</evidence>
<keyword evidence="3 5" id="KW-1133">Transmembrane helix</keyword>
<dbReference type="EMBL" id="SOFS01000009">
    <property type="protein sequence ID" value="TFC23016.1"/>
    <property type="molecule type" value="Genomic_DNA"/>
</dbReference>
<gene>
    <name evidence="7" type="ORF">E3O46_02580</name>
</gene>
<reference evidence="7 8" key="1">
    <citation type="submission" date="2019-03" db="EMBL/GenBank/DDBJ databases">
        <title>Genomics of glacier-inhabiting Cryobacterium strains.</title>
        <authorList>
            <person name="Liu Q."/>
            <person name="Xin Y.-H."/>
        </authorList>
    </citation>
    <scope>NUCLEOTIDE SEQUENCE [LARGE SCALE GENOMIC DNA]</scope>
    <source>
        <strain evidence="7 8">MDB1-5</strain>
    </source>
</reference>
<feature type="domain" description="Sodium/calcium exchanger membrane region" evidence="6">
    <location>
        <begin position="8"/>
        <end position="97"/>
    </location>
</feature>
<protein>
    <recommendedName>
        <fullName evidence="6">Sodium/calcium exchanger membrane region domain-containing protein</fullName>
    </recommendedName>
</protein>
<dbReference type="RefSeq" id="WP_134561047.1">
    <property type="nucleotide sequence ID" value="NZ_SOFS01000009.1"/>
</dbReference>
<evidence type="ECO:0000256" key="1">
    <source>
        <dbReference type="ARBA" id="ARBA00004141"/>
    </source>
</evidence>
<evidence type="ECO:0000256" key="3">
    <source>
        <dbReference type="ARBA" id="ARBA00022989"/>
    </source>
</evidence>
<dbReference type="InterPro" id="IPR004837">
    <property type="entry name" value="NaCa_Exmemb"/>
</dbReference>
<accession>A0ABY2ISQ8</accession>
<dbReference type="Proteomes" id="UP000297604">
    <property type="component" value="Unassembled WGS sequence"/>
</dbReference>
<evidence type="ECO:0000256" key="5">
    <source>
        <dbReference type="SAM" id="Phobius"/>
    </source>
</evidence>
<evidence type="ECO:0000259" key="6">
    <source>
        <dbReference type="Pfam" id="PF01699"/>
    </source>
</evidence>
<keyword evidence="8" id="KW-1185">Reference proteome</keyword>
<comment type="subcellular location">
    <subcellularLocation>
        <location evidence="1">Membrane</location>
        <topology evidence="1">Multi-pass membrane protein</topology>
    </subcellularLocation>
</comment>
<feature type="transmembrane region" description="Helical" evidence="5">
    <location>
        <begin position="75"/>
        <end position="99"/>
    </location>
</feature>
<dbReference type="Gene3D" id="1.20.1420.30">
    <property type="entry name" value="NCX, central ion-binding region"/>
    <property type="match status" value="1"/>
</dbReference>